<organism evidence="1 2">
    <name type="scientific">Ilex paraguariensis</name>
    <name type="common">yerba mate</name>
    <dbReference type="NCBI Taxonomy" id="185542"/>
    <lineage>
        <taxon>Eukaryota</taxon>
        <taxon>Viridiplantae</taxon>
        <taxon>Streptophyta</taxon>
        <taxon>Embryophyta</taxon>
        <taxon>Tracheophyta</taxon>
        <taxon>Spermatophyta</taxon>
        <taxon>Magnoliopsida</taxon>
        <taxon>eudicotyledons</taxon>
        <taxon>Gunneridae</taxon>
        <taxon>Pentapetalae</taxon>
        <taxon>asterids</taxon>
        <taxon>campanulids</taxon>
        <taxon>Aquifoliales</taxon>
        <taxon>Aquifoliaceae</taxon>
        <taxon>Ilex</taxon>
    </lineage>
</organism>
<protein>
    <submittedName>
        <fullName evidence="1">Uncharacterized protein</fullName>
    </submittedName>
</protein>
<evidence type="ECO:0000313" key="2">
    <source>
        <dbReference type="Proteomes" id="UP001642360"/>
    </source>
</evidence>
<keyword evidence="2" id="KW-1185">Reference proteome</keyword>
<dbReference type="Proteomes" id="UP001642360">
    <property type="component" value="Unassembled WGS sequence"/>
</dbReference>
<dbReference type="EMBL" id="CAUOFW020003225">
    <property type="protein sequence ID" value="CAK9158656.1"/>
    <property type="molecule type" value="Genomic_DNA"/>
</dbReference>
<accession>A0ABC8SN82</accession>
<proteinExistence type="predicted"/>
<comment type="caution">
    <text evidence="1">The sequence shown here is derived from an EMBL/GenBank/DDBJ whole genome shotgun (WGS) entry which is preliminary data.</text>
</comment>
<reference evidence="1 2" key="1">
    <citation type="submission" date="2024-02" db="EMBL/GenBank/DDBJ databases">
        <authorList>
            <person name="Vignale AGUSTIN F."/>
            <person name="Sosa J E."/>
            <person name="Modenutti C."/>
        </authorList>
    </citation>
    <scope>NUCLEOTIDE SEQUENCE [LARGE SCALE GENOMIC DNA]</scope>
</reference>
<sequence>MTRLTQRGLSYTVNQPADRPVADQLTKGGCKIQGIENATRVTNLIGRQAVVLEDRVLIDTAGVLNVLPPSDLDVMEQYELNHE</sequence>
<name>A0ABC8SN82_9AQUA</name>
<dbReference type="AlphaFoldDB" id="A0ABC8SN82"/>
<gene>
    <name evidence="1" type="ORF">ILEXP_LOCUS27322</name>
</gene>
<evidence type="ECO:0000313" key="1">
    <source>
        <dbReference type="EMBL" id="CAK9158656.1"/>
    </source>
</evidence>